<evidence type="ECO:0000256" key="4">
    <source>
        <dbReference type="SAM" id="Phobius"/>
    </source>
</evidence>
<dbReference type="InterPro" id="IPR016032">
    <property type="entry name" value="Sig_transdc_resp-reg_C-effctor"/>
</dbReference>
<evidence type="ECO:0000256" key="3">
    <source>
        <dbReference type="ARBA" id="ARBA00023163"/>
    </source>
</evidence>
<keyword evidence="7" id="KW-1185">Reference proteome</keyword>
<evidence type="ECO:0000259" key="5">
    <source>
        <dbReference type="PROSITE" id="PS50043"/>
    </source>
</evidence>
<reference evidence="6 7" key="1">
    <citation type="submission" date="2019-06" db="EMBL/GenBank/DDBJ databases">
        <title>Amycolatopsis alkalitolerans sp. nov., isolated from Gastrodia elata Blume.</title>
        <authorList>
            <person name="Narsing Rao M.P."/>
            <person name="Li W.J."/>
        </authorList>
    </citation>
    <scope>NUCLEOTIDE SEQUENCE [LARGE SCALE GENOMIC DNA]</scope>
    <source>
        <strain evidence="6 7">SYSUP0005</strain>
    </source>
</reference>
<keyword evidence="3" id="KW-0804">Transcription</keyword>
<keyword evidence="4" id="KW-0472">Membrane</keyword>
<feature type="transmembrane region" description="Helical" evidence="4">
    <location>
        <begin position="123"/>
        <end position="142"/>
    </location>
</feature>
<dbReference type="Proteomes" id="UP000305546">
    <property type="component" value="Unassembled WGS sequence"/>
</dbReference>
<dbReference type="PROSITE" id="PS00622">
    <property type="entry name" value="HTH_LUXR_1"/>
    <property type="match status" value="1"/>
</dbReference>
<dbReference type="AlphaFoldDB" id="A0A5C4M3S5"/>
<dbReference type="EMBL" id="VDFW01000010">
    <property type="protein sequence ID" value="TNC25814.1"/>
    <property type="molecule type" value="Genomic_DNA"/>
</dbReference>
<dbReference type="Pfam" id="PF00196">
    <property type="entry name" value="GerE"/>
    <property type="match status" value="1"/>
</dbReference>
<dbReference type="SMART" id="SM00421">
    <property type="entry name" value="HTH_LUXR"/>
    <property type="match status" value="1"/>
</dbReference>
<name>A0A5C4M3S5_9PSEU</name>
<proteinExistence type="predicted"/>
<accession>A0A5C4M3S5</accession>
<feature type="domain" description="HTH luxR-type" evidence="5">
    <location>
        <begin position="242"/>
        <end position="307"/>
    </location>
</feature>
<feature type="transmembrane region" description="Helical" evidence="4">
    <location>
        <begin position="20"/>
        <end position="39"/>
    </location>
</feature>
<dbReference type="RefSeq" id="WP_139097199.1">
    <property type="nucleotide sequence ID" value="NZ_VDFW01000010.1"/>
</dbReference>
<keyword evidence="1" id="KW-0805">Transcription regulation</keyword>
<dbReference type="PRINTS" id="PR00038">
    <property type="entry name" value="HTHLUXR"/>
</dbReference>
<gene>
    <name evidence="6" type="ORF">FG385_14330</name>
</gene>
<protein>
    <submittedName>
        <fullName evidence="6">Helix-turn-helix transcriptional regulator</fullName>
    </submittedName>
</protein>
<evidence type="ECO:0000313" key="6">
    <source>
        <dbReference type="EMBL" id="TNC25814.1"/>
    </source>
</evidence>
<dbReference type="PANTHER" id="PTHR44688">
    <property type="entry name" value="DNA-BINDING TRANSCRIPTIONAL ACTIVATOR DEVR_DOSR"/>
    <property type="match status" value="1"/>
</dbReference>
<organism evidence="6 7">
    <name type="scientific">Amycolatopsis alkalitolerans</name>
    <dbReference type="NCBI Taxonomy" id="2547244"/>
    <lineage>
        <taxon>Bacteria</taxon>
        <taxon>Bacillati</taxon>
        <taxon>Actinomycetota</taxon>
        <taxon>Actinomycetes</taxon>
        <taxon>Pseudonocardiales</taxon>
        <taxon>Pseudonocardiaceae</taxon>
        <taxon>Amycolatopsis</taxon>
    </lineage>
</organism>
<keyword evidence="2" id="KW-0238">DNA-binding</keyword>
<dbReference type="InterPro" id="IPR000792">
    <property type="entry name" value="Tscrpt_reg_LuxR_C"/>
</dbReference>
<dbReference type="PANTHER" id="PTHR44688:SF16">
    <property type="entry name" value="DNA-BINDING TRANSCRIPTIONAL ACTIVATOR DEVR_DOSR"/>
    <property type="match status" value="1"/>
</dbReference>
<feature type="transmembrane region" description="Helical" evidence="4">
    <location>
        <begin position="148"/>
        <end position="167"/>
    </location>
</feature>
<comment type="caution">
    <text evidence="6">The sequence shown here is derived from an EMBL/GenBank/DDBJ whole genome shotgun (WGS) entry which is preliminary data.</text>
</comment>
<evidence type="ECO:0000256" key="1">
    <source>
        <dbReference type="ARBA" id="ARBA00023015"/>
    </source>
</evidence>
<keyword evidence="4" id="KW-0812">Transmembrane</keyword>
<feature type="transmembrane region" description="Helical" evidence="4">
    <location>
        <begin position="99"/>
        <end position="116"/>
    </location>
</feature>
<dbReference type="CDD" id="cd06170">
    <property type="entry name" value="LuxR_C_like"/>
    <property type="match status" value="1"/>
</dbReference>
<dbReference type="GO" id="GO:0006355">
    <property type="term" value="P:regulation of DNA-templated transcription"/>
    <property type="evidence" value="ECO:0007669"/>
    <property type="project" value="InterPro"/>
</dbReference>
<dbReference type="InterPro" id="IPR036388">
    <property type="entry name" value="WH-like_DNA-bd_sf"/>
</dbReference>
<dbReference type="Gene3D" id="1.10.10.10">
    <property type="entry name" value="Winged helix-like DNA-binding domain superfamily/Winged helix DNA-binding domain"/>
    <property type="match status" value="1"/>
</dbReference>
<dbReference type="PROSITE" id="PS50043">
    <property type="entry name" value="HTH_LUXR_2"/>
    <property type="match status" value="1"/>
</dbReference>
<sequence length="313" mass="33975">MTVHSDPATDTSGMERMLCWLRYAVAALAVATAAILGAGRLSGTVELALAAVALNGYVHFALRRPRSAAELRSLGRRVLVADTVLTVADYAAFVGDAQAIPAAFVPLLVVELAARFRRPGMVAGLILFVLAIGVRLVHQVWLIPDGAVRLPLLLVWIMLAAFLLALCRELTVRERLLRAAETERERIAATFRGVVGEVLSRCGVPPEAASSTDVLDAVRRICEERSNEYESLAAGIADQLVPAAREFGLTRREREIIGLLAMGYSYERIARALFVSGSTVRNHVHHVRRKLGLSSREEVVAFARRQGLAPSHG</sequence>
<dbReference type="GO" id="GO:0003677">
    <property type="term" value="F:DNA binding"/>
    <property type="evidence" value="ECO:0007669"/>
    <property type="project" value="UniProtKB-KW"/>
</dbReference>
<dbReference type="OrthoDB" id="9815744at2"/>
<evidence type="ECO:0000313" key="7">
    <source>
        <dbReference type="Proteomes" id="UP000305546"/>
    </source>
</evidence>
<evidence type="ECO:0000256" key="2">
    <source>
        <dbReference type="ARBA" id="ARBA00023125"/>
    </source>
</evidence>
<keyword evidence="4" id="KW-1133">Transmembrane helix</keyword>
<dbReference type="SUPFAM" id="SSF46894">
    <property type="entry name" value="C-terminal effector domain of the bipartite response regulators"/>
    <property type="match status" value="1"/>
</dbReference>